<dbReference type="EMBL" id="NWTN01000008">
    <property type="protein sequence ID" value="PRQ67029.1"/>
    <property type="molecule type" value="Genomic_DNA"/>
</dbReference>
<keyword evidence="7" id="KW-1185">Reference proteome</keyword>
<evidence type="ECO:0000256" key="1">
    <source>
        <dbReference type="ARBA" id="ARBA00022729"/>
    </source>
</evidence>
<dbReference type="Pfam" id="PF17803">
    <property type="entry name" value="Cadherin_4"/>
    <property type="match status" value="4"/>
</dbReference>
<reference evidence="6 7" key="1">
    <citation type="submission" date="2017-09" db="EMBL/GenBank/DDBJ databases">
        <authorList>
            <person name="Girard L."/>
            <person name="Lami R."/>
            <person name="Suzuki M."/>
            <person name="Baudart J."/>
        </authorList>
    </citation>
    <scope>NUCLEOTIDE SEQUENCE [LARGE SCALE GENOMIC DNA]</scope>
    <source>
        <strain evidence="6 7">17LN0615E</strain>
    </source>
</reference>
<feature type="region of interest" description="Disordered" evidence="4">
    <location>
        <begin position="522"/>
        <end position="542"/>
    </location>
</feature>
<evidence type="ECO:0000313" key="6">
    <source>
        <dbReference type="EMBL" id="PRQ67029.1"/>
    </source>
</evidence>
<dbReference type="Pfam" id="PF00353">
    <property type="entry name" value="HemolysinCabind"/>
    <property type="match status" value="1"/>
</dbReference>
<dbReference type="PROSITE" id="PS50268">
    <property type="entry name" value="CADHERIN_2"/>
    <property type="match status" value="6"/>
</dbReference>
<gene>
    <name evidence="6" type="ORF">COR51_14785</name>
</gene>
<dbReference type="InterPro" id="IPR018511">
    <property type="entry name" value="Hemolysin-typ_Ca-bd_CS"/>
</dbReference>
<name>A0ABX5DBG7_9VIBR</name>
<evidence type="ECO:0000256" key="4">
    <source>
        <dbReference type="SAM" id="MobiDB-lite"/>
    </source>
</evidence>
<comment type="caution">
    <text evidence="6">The sequence shown here is derived from an EMBL/GenBank/DDBJ whole genome shotgun (WGS) entry which is preliminary data.</text>
</comment>
<dbReference type="PANTHER" id="PTHR14139:SF2">
    <property type="entry name" value="CALSYNTENIN-1"/>
    <property type="match status" value="1"/>
</dbReference>
<dbReference type="PROSITE" id="PS00330">
    <property type="entry name" value="HEMOLYSIN_CALCIUM"/>
    <property type="match status" value="1"/>
</dbReference>
<dbReference type="Pfam" id="PF17963">
    <property type="entry name" value="Big_9"/>
    <property type="match status" value="2"/>
</dbReference>
<feature type="domain" description="Cadherin" evidence="5">
    <location>
        <begin position="414"/>
        <end position="511"/>
    </location>
</feature>
<dbReference type="InterPro" id="IPR001343">
    <property type="entry name" value="Hemolysn_Ca-bd"/>
</dbReference>
<dbReference type="Proteomes" id="UP000238163">
    <property type="component" value="Unassembled WGS sequence"/>
</dbReference>
<evidence type="ECO:0000256" key="2">
    <source>
        <dbReference type="ARBA" id="ARBA00022737"/>
    </source>
</evidence>
<evidence type="ECO:0000313" key="7">
    <source>
        <dbReference type="Proteomes" id="UP000238163"/>
    </source>
</evidence>
<organism evidence="6 7">
    <name type="scientific">Vibrio mediterranei</name>
    <dbReference type="NCBI Taxonomy" id="689"/>
    <lineage>
        <taxon>Bacteria</taxon>
        <taxon>Pseudomonadati</taxon>
        <taxon>Pseudomonadota</taxon>
        <taxon>Gammaproteobacteria</taxon>
        <taxon>Vibrionales</taxon>
        <taxon>Vibrionaceae</taxon>
        <taxon>Vibrio</taxon>
    </lineage>
</organism>
<feature type="domain" description="Cadherin" evidence="5">
    <location>
        <begin position="760"/>
        <end position="855"/>
    </location>
</feature>
<protein>
    <recommendedName>
        <fullName evidence="5">Cadherin domain-containing protein</fullName>
    </recommendedName>
</protein>
<dbReference type="InterPro" id="IPR011049">
    <property type="entry name" value="Serralysin-like_metalloprot_C"/>
</dbReference>
<dbReference type="InterPro" id="IPR019960">
    <property type="entry name" value="T1SS_VCA0849"/>
</dbReference>
<keyword evidence="1" id="KW-0732">Signal</keyword>
<feature type="domain" description="Cadherin" evidence="5">
    <location>
        <begin position="647"/>
        <end position="742"/>
    </location>
</feature>
<sequence length="3500" mass="371470">MSALSLFGLAKVSGTLVIDAQGKLTILPEGTEPRPGDVVINVLNDAEVGEDLDLVLIQEEGESQEIDVSDIDAEEIIAAIEAGEDPTQNEEQATAAGEANGSSPTTTGAIERDSSQTLAQTQFDTSGLEAQGLTATQSNTLLQVLVNSAPQILSEALAGNAVEAGHNSDGSDFDGTAELTGQLLATDLEFDDGTLTWNVTSTPDNLSDYGEFELSDNGEWTFRLNNDSDATQALNVNDTVTLSFTVQVTDPLNSSTSQPVVITISGTNDKPVISANSEISGDIVEAGHNDDGSENTGTASVSGQLNATDVDSPTESLIWSEDGDVSSAYGDFSITEAGLWTFELDNTADEVQALREGQSTSLEFKVKVTDDQGVDVFQTIVINIQGTNDKPVIDSELVTEGEVRESGHFDNGTEDAGVPSTGGQLSATDVDSSNLTWSSVGDVSSPYGTFNITSDGLWSFVIDNEADAVEALNENDTEQLTFTVQVEDEQGAIVTQTISVTVKGTNDKPVLDSELVTEGEVRESGHFDNGTEDTGVPSTGGQLSATDVDSSNLTWSPAGDVSNPYGTFNITSDGLWSFVIDNEADAVEALAEGDEVPLSFTVQVEDEQGAVVTQTISVTVKGTNDAPVIDSAKDIGRVREAGDGVEGKDVTRGRIEASDVDNGSELSYSVQDGGNTDYGTFSVNDNGRWKFELDNDSEMTDALAKGEKVTLNYVVVVTDEHGAEVTQAVSIIVKGTNDAPVIDSAKDIGRVREAGDGVEGKDVTRGRIEASDVDNGSELSYSVQDGGNTDYGTFSVNDNGRWKFELDNDSEMTDALAKGEKVTLNYVVVVTDEHGAEVTQAVSVIVKGTNDAPVIDSAKDIGRVREAGDGVEGKDVTRGRIEASDVDNGSELSYSVQDGGNTDYGTFSVNDNGRWKFELDNDSEMTDALAKGEKVTLNYVVVVTDEHGAEVTQAVSIIVKGTNDAPVIDSAKDIGRVREAGDGVEGKDVTRGRIEASDVDNGSELSYSVQNGGNTDYGTFSVNDNGRWKFELDNNLEATQQLTDGDKVRLEYTVIVTDEHGASVEQLVTIIVKGTNDGPASEDFSITLSGDDAIPVIFDTGEGSIEGDGTDHISDYEDDRSTTDGKTLSVVITELPLGGTLLYTENGATRAIVEADLHVEGGANGTPFNPDNISYLPDESAQGFVLGVKDSQGLDSEASSQTDFLNWGSPGNNPGERILTLGDDSIRITSIGGDLTQYRGDANHVGFGLGVGGGQGINEGETISIDFSERPATSVTLGLDGLGGYFDENINNANESSVLVTVTLSDGSTRVLDPIQKTTSGNSDLDLDLTISIDDLSGAEGLQIYGVTVGTEGNGNWELRYLETSLEDSFDYKALDSDGAFSNESTVTIDDQRTNLAPDAIDDPESYTLVQGDMGAGDQGWDMVDSIQAKYEGHLVNYNIDGTDRIGIPDGTTNDGPESQIQYNRGDDKSEQLIITLKEPAVDGAFSVTNLFANEGGAGSHEQGKWSAYLGDTLVASDYFNNESGNKGTFDIETGGFAYDTLVFESVDFTGGPARGTDSSDYFLQGIEVVGAGAYVFDHDEPVVIPLSEILSNDDAVDGDDIRITYVFGETQGDARIEGGNVIFDLPEGFAGRTEFQYQITDDKGGFDTATVNVLVNPGPISVNGFEIGTASVEEGESFSYNVTLDGSTNVKTFFDIEFGANGDEASANDVDPSTMTFSNGVTYNEVTGELEVPANVSDFTITLPTIDDNRYEGDEGFTLVVDGQTVTGDIQDNDPITLSLSGGGEVSEDAGSVPFTLSLSNPSDVDLTVALDRLDVDTDDDDFTTTTASYNDGTTNVPLQIVNGQITIPAGVTSVNIQVGIQDNDVYEQDENFTLKVTEPAGLTVNGNVGVSAGATISDDGQLGGQSGGDNDNLAPTIDLNGEDYEIVFESERAGYSNVFGYFYTDSQGNPTDPVVLIHDTNAGLANDQLLAELDSKEGLEFFLIANGANQTPDDAVLSFNAQGDLLVNGQIPSKPVYLSTEDSVQYQFTVSGVDDGALEIRVEDIAYDESDKDFNDLVVTLRPTNASDGTGYTTTFSEGDDPVVIVDQDVTVTDDIDVITRAEITLTNAQSGDSIALAAAAVLASGLTITHALGSDTIVISGTSSASDYEAALKWVEFSNDSEDPSAIPRQIEIKVFDDQNIESNTAISTINVVPINDGPESESFSFSITDNDVTAVVFDTTRAAVDGVDSGDGDDHISDIEDDINSEQVLVAITELPIGGTLYHDGEEITQTNVANGDTFDPTKITYEPDSDAQGFILGTKVVPTSSDMESTQDEFYNWGTEVDGRNRVLELPNTDGSTDSITINSNKGNLTQYRGDVQDNHVGHGLGIGGGQGINEGEWLSINFADRLATHVNLGLDGMGGYFYSDLGGRNESAVTIKVTLSNGDTVDYTPDVQKDTSGNDVLFHELSFSVDDLGDVEEGTLIAGVSVGTDGRGNWELRYLETALNDSFKYKAVDSDEGESLESVVTIIDERDNNMPPTLDLDLSADGTGFDTNYQEGDSAIEIVDSDITIFDEKNVIYEAEIVFTNPKAGDNFGIDGATNPLLSGISYTTEVLDSGAIKITLSGEATPADYEAAIQLIEFSNSSQSPDDEDRVIEITTFDDEMQPSNTAVSTINFTAIADLVVVAAIGDEDNKIALDIQLPANSDATSVVISDIPDGATLYSGDSTLSVTNNSATVLPSQLADLFIKPPLDSDVDFTLSVSGRDSQDNVVEAHSLTVTVKPITDEPTLTITGEQLISSIDFENVNLGNSSWRGNVSDNELNQDGSRGVWGTNNTGNVSEVGNENVYLGGSSDNQLFEIEGRRNNDDSLYTEFVGEAGKFYELNFDVAARALNSSPLKVSLVDVNDSSNVVEIYEFNDAVNRNWNNVQEFFQVPSNGTYRVLFESSQADSYGALLDNITLSTRSNVGYEDTFIDVSDIKSVNLNDTDGSEVLTLLIQGLPTGAIVSNGTLTSIADAAGEVDISGWDDLNDLQIKVFDTGTYTITIKATASEQDDTYSPIDKIASQTFDIIALTNPEAALLSINTPPEVTDFEFFAPDDTIPLNFEDFATDSGDDAIDSKDTLVEIVDEPEYGQLYFLSGSGERFDLDVGDAVEDGTDIFYDLEVGFDAIALGYNHEGEEPFGNGIEVTGGTYSGDKPHIGAQVEDIAFDDQAGFYTQSDQDVGNKGTEAKQNEFMSVKFTAGLMTRALVGVGGLTAPFSAAANSNAQIFVYLYAGGVLLDETPIVMNNDAITEQQAVIEVLSEIPFDEMRIMPFSADDSDVGFVLQSVKVTDGEVADQFDYRAVDSDGLSSDETATVNVNIMPNGNVAESEEVDYAVQGGSGVTVIHGTDGDDVLSGGLGNDVLTGGLGDDTFKWSEGDLDGSHDVITDFSQMEGNRDVIDLSEVFEDSNTSLEALLDNVAVGGDKITLTENGDNTSTLVNVTKGDKSVTIELEGVTGLSELDVQQLSNIIIIHDT</sequence>
<feature type="domain" description="Cadherin" evidence="5">
    <location>
        <begin position="532"/>
        <end position="629"/>
    </location>
</feature>
<dbReference type="NCBIfam" id="TIGR01965">
    <property type="entry name" value="VCBS_repeat"/>
    <property type="match status" value="8"/>
</dbReference>
<evidence type="ECO:0000259" key="5">
    <source>
        <dbReference type="PROSITE" id="PS50268"/>
    </source>
</evidence>
<dbReference type="SUPFAM" id="SSF141072">
    <property type="entry name" value="CalX-like"/>
    <property type="match status" value="2"/>
</dbReference>
<dbReference type="RefSeq" id="WP_106008801.1">
    <property type="nucleotide sequence ID" value="NZ_NWTN01000008.1"/>
</dbReference>
<dbReference type="Pfam" id="PF03160">
    <property type="entry name" value="Calx-beta"/>
    <property type="match status" value="2"/>
</dbReference>
<feature type="compositionally biased region" description="Basic and acidic residues" evidence="4">
    <location>
        <begin position="1109"/>
        <end position="1123"/>
    </location>
</feature>
<proteinExistence type="predicted"/>
<accession>A0ABX5DBG7</accession>
<dbReference type="InterPro" id="IPR003644">
    <property type="entry name" value="Calx_beta"/>
</dbReference>
<dbReference type="SMART" id="SM00112">
    <property type="entry name" value="CA"/>
    <property type="match status" value="6"/>
</dbReference>
<feature type="domain" description="Cadherin" evidence="5">
    <location>
        <begin position="873"/>
        <end position="968"/>
    </location>
</feature>
<feature type="domain" description="Cadherin" evidence="5">
    <location>
        <begin position="986"/>
        <end position="1084"/>
    </location>
</feature>
<feature type="region of interest" description="Disordered" evidence="4">
    <location>
        <begin position="283"/>
        <end position="314"/>
    </location>
</feature>
<dbReference type="InterPro" id="IPR038081">
    <property type="entry name" value="CalX-like_sf"/>
</dbReference>
<dbReference type="InterPro" id="IPR040853">
    <property type="entry name" value="RapA2_cadherin-like"/>
</dbReference>
<feature type="compositionally biased region" description="Polar residues" evidence="4">
    <location>
        <begin position="294"/>
        <end position="314"/>
    </location>
</feature>
<reference evidence="6 7" key="2">
    <citation type="submission" date="2018-03" db="EMBL/GenBank/DDBJ databases">
        <title>Genetic Diversity and Phenotypic Plasticity of AHL Mediated Quorum Sensing in Environmental Strains of Vibrio mediterranei.</title>
        <authorList>
            <person name="Lantoine F."/>
            <person name="Vouve F."/>
        </authorList>
    </citation>
    <scope>NUCLEOTIDE SEQUENCE [LARGE SCALE GENOMIC DNA]</scope>
    <source>
        <strain evidence="6 7">17LN0615E</strain>
    </source>
</reference>
<feature type="region of interest" description="Disordered" evidence="4">
    <location>
        <begin position="406"/>
        <end position="429"/>
    </location>
</feature>
<dbReference type="InterPro" id="IPR010221">
    <property type="entry name" value="VCBS_dom"/>
</dbReference>
<feature type="region of interest" description="Disordered" evidence="4">
    <location>
        <begin position="1101"/>
        <end position="1123"/>
    </location>
</feature>
<dbReference type="Gene3D" id="2.60.40.10">
    <property type="entry name" value="Immunoglobulins"/>
    <property type="match status" value="7"/>
</dbReference>
<dbReference type="NCBIfam" id="TIGR03661">
    <property type="entry name" value="T1SS_VCA0849"/>
    <property type="match status" value="1"/>
</dbReference>
<keyword evidence="2" id="KW-0677">Repeat</keyword>
<dbReference type="InterPro" id="IPR002126">
    <property type="entry name" value="Cadherin-like_dom"/>
</dbReference>
<dbReference type="InterPro" id="IPR013783">
    <property type="entry name" value="Ig-like_fold"/>
</dbReference>
<dbReference type="Gene3D" id="2.60.40.2030">
    <property type="match status" value="2"/>
</dbReference>
<dbReference type="NCBIfam" id="NF012211">
    <property type="entry name" value="tand_rpt_95"/>
    <property type="match status" value="1"/>
</dbReference>
<dbReference type="SUPFAM" id="SSF51120">
    <property type="entry name" value="beta-Roll"/>
    <property type="match status" value="1"/>
</dbReference>
<dbReference type="PANTHER" id="PTHR14139">
    <property type="entry name" value="CALSYNTENIN"/>
    <property type="match status" value="1"/>
</dbReference>
<evidence type="ECO:0000256" key="3">
    <source>
        <dbReference type="ARBA" id="ARBA00022837"/>
    </source>
</evidence>
<keyword evidence="3" id="KW-0106">Calcium</keyword>
<feature type="region of interest" description="Disordered" evidence="4">
    <location>
        <begin position="81"/>
        <end position="109"/>
    </location>
</feature>